<comment type="caution">
    <text evidence="2">The sequence shown here is derived from an EMBL/GenBank/DDBJ whole genome shotgun (WGS) entry which is preliminary data.</text>
</comment>
<dbReference type="Pfam" id="PF01266">
    <property type="entry name" value="DAO"/>
    <property type="match status" value="1"/>
</dbReference>
<proteinExistence type="predicted"/>
<dbReference type="PANTHER" id="PTHR13847:SF285">
    <property type="entry name" value="FAD DEPENDENT OXIDOREDUCTASE DOMAIN-CONTAINING PROTEIN"/>
    <property type="match status" value="1"/>
</dbReference>
<dbReference type="EMBL" id="SMKU01000031">
    <property type="protein sequence ID" value="TDD93442.1"/>
    <property type="molecule type" value="Genomic_DNA"/>
</dbReference>
<gene>
    <name evidence="2" type="ORF">E1298_09475</name>
</gene>
<name>A0A4R5C8W5_9ACTN</name>
<dbReference type="Gene3D" id="3.30.9.10">
    <property type="entry name" value="D-Amino Acid Oxidase, subunit A, domain 2"/>
    <property type="match status" value="1"/>
</dbReference>
<evidence type="ECO:0000259" key="1">
    <source>
        <dbReference type="Pfam" id="PF01266"/>
    </source>
</evidence>
<evidence type="ECO:0000313" key="3">
    <source>
        <dbReference type="Proteomes" id="UP000294513"/>
    </source>
</evidence>
<sequence length="461" mass="48246">MKIRGDAGGAPGLWQSGLPPRPVRVGLGSDASADVVIVGAGFTGLWTAYYLRTVAPELSVIVLEAETAGFGASGRNGGWCSGELPGGPAPTVHRYGKDAGVAMQRAAFAAVEEVGRVVEREGIDCRMHRGGSRLLALSDPQAARLTAMVTGRHALGFGSGDYRLLGPKETSGRIAAAGVVASSFTPHCAALDPARLAHGLAEAAEARGAVIHERSAVREIRPGLVRTDHGSVRAEAIVRATEGYTPAPTGARRSLATVHSYMIATEPLPEDVWEAIGWDDHATLADLRLHFTYLQRTGDGRIALGGRGIGNPAGPPGPAHDRAPAIHRRLAASLDALFPQLGGAAAISHRWGGPMAIARDFHPRAGFDRARGLGWAGGYGGDGIALANLAGRTLAHLIVGVDSEETRLCWVGHRSPRWEPGPLPRWGIGAMSTLAHGVDRYEARTGRALPVLGPLITRLFG</sequence>
<dbReference type="Proteomes" id="UP000294513">
    <property type="component" value="Unassembled WGS sequence"/>
</dbReference>
<dbReference type="Gene3D" id="3.50.50.60">
    <property type="entry name" value="FAD/NAD(P)-binding domain"/>
    <property type="match status" value="1"/>
</dbReference>
<dbReference type="AlphaFoldDB" id="A0A4R5C8W5"/>
<dbReference type="GO" id="GO:0005737">
    <property type="term" value="C:cytoplasm"/>
    <property type="evidence" value="ECO:0007669"/>
    <property type="project" value="TreeGrafter"/>
</dbReference>
<feature type="domain" description="FAD dependent oxidoreductase" evidence="1">
    <location>
        <begin position="34"/>
        <end position="397"/>
    </location>
</feature>
<accession>A0A4R5C8W5</accession>
<keyword evidence="3" id="KW-1185">Reference proteome</keyword>
<organism evidence="2 3">
    <name type="scientific">Actinomadura rubrisoli</name>
    <dbReference type="NCBI Taxonomy" id="2530368"/>
    <lineage>
        <taxon>Bacteria</taxon>
        <taxon>Bacillati</taxon>
        <taxon>Actinomycetota</taxon>
        <taxon>Actinomycetes</taxon>
        <taxon>Streptosporangiales</taxon>
        <taxon>Thermomonosporaceae</taxon>
        <taxon>Actinomadura</taxon>
    </lineage>
</organism>
<dbReference type="SUPFAM" id="SSF51905">
    <property type="entry name" value="FAD/NAD(P)-binding domain"/>
    <property type="match status" value="1"/>
</dbReference>
<dbReference type="InterPro" id="IPR036188">
    <property type="entry name" value="FAD/NAD-bd_sf"/>
</dbReference>
<dbReference type="InterPro" id="IPR006076">
    <property type="entry name" value="FAD-dep_OxRdtase"/>
</dbReference>
<protein>
    <submittedName>
        <fullName evidence="2">FAD-dependent oxidoreductase</fullName>
    </submittedName>
</protein>
<reference evidence="2 3" key="1">
    <citation type="submission" date="2019-03" db="EMBL/GenBank/DDBJ databases">
        <title>Draft genome sequences of novel Actinobacteria.</title>
        <authorList>
            <person name="Sahin N."/>
            <person name="Ay H."/>
            <person name="Saygin H."/>
        </authorList>
    </citation>
    <scope>NUCLEOTIDE SEQUENCE [LARGE SCALE GENOMIC DNA]</scope>
    <source>
        <strain evidence="2 3">H3C3</strain>
    </source>
</reference>
<dbReference type="PANTHER" id="PTHR13847">
    <property type="entry name" value="SARCOSINE DEHYDROGENASE-RELATED"/>
    <property type="match status" value="1"/>
</dbReference>
<dbReference type="RefSeq" id="WP_131891251.1">
    <property type="nucleotide sequence ID" value="NZ_SMKU01000031.1"/>
</dbReference>
<dbReference type="OrthoDB" id="9805852at2"/>
<evidence type="ECO:0000313" key="2">
    <source>
        <dbReference type="EMBL" id="TDD93442.1"/>
    </source>
</evidence>